<feature type="compositionally biased region" description="Low complexity" evidence="5">
    <location>
        <begin position="1129"/>
        <end position="1142"/>
    </location>
</feature>
<protein>
    <recommendedName>
        <fullName evidence="2">Structural maintenance of chromosomes protein 5</fullName>
    </recommendedName>
</protein>
<feature type="compositionally biased region" description="Acidic residues" evidence="5">
    <location>
        <begin position="139"/>
        <end position="152"/>
    </location>
</feature>
<dbReference type="Gene3D" id="3.40.50.300">
    <property type="entry name" value="P-loop containing nucleotide triphosphate hydrolases"/>
    <property type="match status" value="2"/>
</dbReference>
<comment type="caution">
    <text evidence="7">The sequence shown here is derived from an EMBL/GenBank/DDBJ whole genome shotgun (WGS) entry which is preliminary data.</text>
</comment>
<evidence type="ECO:0000256" key="4">
    <source>
        <dbReference type="SAM" id="Coils"/>
    </source>
</evidence>
<reference evidence="8" key="1">
    <citation type="journal article" date="2016" name="Nat. Commun.">
        <title>The Gonium pectorale genome demonstrates co-option of cell cycle regulation during the evolution of multicellularity.</title>
        <authorList>
            <person name="Hanschen E.R."/>
            <person name="Marriage T.N."/>
            <person name="Ferris P.J."/>
            <person name="Hamaji T."/>
            <person name="Toyoda A."/>
            <person name="Fujiyama A."/>
            <person name="Neme R."/>
            <person name="Noguchi H."/>
            <person name="Minakuchi Y."/>
            <person name="Suzuki M."/>
            <person name="Kawai-Toyooka H."/>
            <person name="Smith D.R."/>
            <person name="Sparks H."/>
            <person name="Anderson J."/>
            <person name="Bakaric R."/>
            <person name="Luria V."/>
            <person name="Karger A."/>
            <person name="Kirschner M.W."/>
            <person name="Durand P.M."/>
            <person name="Michod R.E."/>
            <person name="Nozaki H."/>
            <person name="Olson B.J."/>
        </authorList>
    </citation>
    <scope>NUCLEOTIDE SEQUENCE [LARGE SCALE GENOMIC DNA]</scope>
    <source>
        <strain evidence="8">NIES-2863</strain>
    </source>
</reference>
<dbReference type="Pfam" id="PF13476">
    <property type="entry name" value="AAA_23"/>
    <property type="match status" value="1"/>
</dbReference>
<dbReference type="PANTHER" id="PTHR45916">
    <property type="entry name" value="STRUCTURAL MAINTENANCE OF CHROMOSOMES PROTEIN 5"/>
    <property type="match status" value="1"/>
</dbReference>
<dbReference type="GO" id="GO:0030915">
    <property type="term" value="C:Smc5-Smc6 complex"/>
    <property type="evidence" value="ECO:0007669"/>
    <property type="project" value="TreeGrafter"/>
</dbReference>
<feature type="domain" description="Rad50/SbcC-type AAA" evidence="6">
    <location>
        <begin position="16"/>
        <end position="252"/>
    </location>
</feature>
<feature type="coiled-coil region" evidence="4">
    <location>
        <begin position="818"/>
        <end position="934"/>
    </location>
</feature>
<feature type="compositionally biased region" description="Gly residues" evidence="5">
    <location>
        <begin position="128"/>
        <end position="138"/>
    </location>
</feature>
<dbReference type="InterPro" id="IPR027417">
    <property type="entry name" value="P-loop_NTPase"/>
</dbReference>
<feature type="coiled-coil region" evidence="4">
    <location>
        <begin position="693"/>
        <end position="730"/>
    </location>
</feature>
<sequence length="1170" mass="129201">MADPIVTSYPRGAIKRIRMKDFMSFCGTLLVEAGPRVNLFAGPNGSGKSSVVTAICMGLAGNMKSLNRQTKPSELIRRGSRAFEIEITLCGGPGNPDIVVFRRTERADGAGGAAGARPSKRRRANTAGGSGAAGAGGGGDDDDGDGEDDAGDGGERVHTVWRVDGREVPQKRVVELARSLGIHFDNLCQFLPQERVQEFTNLNPAQLLECTEEAIGDGTLLRQHNELKQRSGQLTRKREDLEQLKKHLARLEAEHSAAEPEYRRLQRRNALRREVDKIRQKVAWQAREAATRQAARARDQVARTEQDVVAAQQREAAAQAPLNARLQALHAAEQAARRLTQQARAKEQAVEAAAREMRRLEDSNKEKEDALVSLGSRSRDWRDCCDAARAQVAKAREELSELPEGPPPELDVRVAQLQQLEQAKEGEAAEAHYLAGMKRGELHQIDQQIRSLEAVAARRNDRRERLLNKLDERYPGSRALYSWLDEERTAGRFNGRVYGPVLLEMSAVVDPDWAAYLEKILGSNVAAIVTENIEDNNRVQDWLSSQRARPGGRWKKFLNKVLFVRNPDASIQYPAGRPTADMAQRYGITHTLDQLFEAEHLVKLALSNASGINATYVGSRLTDSTAVINRVISETPIRRVMTPAYDGRLGKFTNIRTSAFSGQSYQGIDECGRATLLAEGEGEAEDGDEQQRLAELQQARNAAMGELRSLEETKRTLDGELAQIRDEKRRIVAQKSGYSTRRASIVRKETDALTKLRRLEGQGDPAAAAPRLRNELAAGLDAVAAQALHMLALLRDLHAHNHKLAVPELAVASAQAGLQALRRAVKAATDDLRAAEGALAAARNNLAHEEERAAEAAERARELLGGRDRPAAELRREWAQWPDEPEELEQLLAEKQDEAQRAQEAMRGDEAAVLDAWQRREEELKRLRKDTETATAALEAAVADVEARKAAWLPELQRHMAAVNDSVKGHFKAIGCAGEVVLREAGDAFQDYATEIRVSYRPQEPVQPLDRNRHSGGERTVATMLYLMALQGVTTTPFRVVDEINQGMDARNERKVFNLLVECSSRPDTPQCFLLTPKVIADLRYSRHVLVQNMLVLNAGALGGDTANSLLLAAGQADGSQQEDDGHAARPAGQQRRQQPQPMGLGELPWQEIKRLVFFGRRGARSRAQG</sequence>
<dbReference type="GO" id="GO:0016887">
    <property type="term" value="F:ATP hydrolysis activity"/>
    <property type="evidence" value="ECO:0007669"/>
    <property type="project" value="InterPro"/>
</dbReference>
<dbReference type="GO" id="GO:0003697">
    <property type="term" value="F:single-stranded DNA binding"/>
    <property type="evidence" value="ECO:0007669"/>
    <property type="project" value="TreeGrafter"/>
</dbReference>
<evidence type="ECO:0000256" key="3">
    <source>
        <dbReference type="ARBA" id="ARBA00023054"/>
    </source>
</evidence>
<comment type="similarity">
    <text evidence="1">Belongs to the SMC family. SMC5 subfamily.</text>
</comment>
<dbReference type="STRING" id="33097.A0A150GB90"/>
<accession>A0A150GB90</accession>
<dbReference type="GO" id="GO:0000724">
    <property type="term" value="P:double-strand break repair via homologous recombination"/>
    <property type="evidence" value="ECO:0007669"/>
    <property type="project" value="TreeGrafter"/>
</dbReference>
<feature type="region of interest" description="Disordered" evidence="5">
    <location>
        <begin position="1116"/>
        <end position="1148"/>
    </location>
</feature>
<dbReference type="InterPro" id="IPR038729">
    <property type="entry name" value="Rad50/SbcC_AAA"/>
</dbReference>
<gene>
    <name evidence="7" type="ORF">GPECTOR_38g280</name>
</gene>
<dbReference type="OrthoDB" id="10254973at2759"/>
<evidence type="ECO:0000313" key="7">
    <source>
        <dbReference type="EMBL" id="KXZ47043.1"/>
    </source>
</evidence>
<dbReference type="SUPFAM" id="SSF52540">
    <property type="entry name" value="P-loop containing nucleoside triphosphate hydrolases"/>
    <property type="match status" value="1"/>
</dbReference>
<keyword evidence="8" id="KW-1185">Reference proteome</keyword>
<name>A0A150GB90_GONPE</name>
<feature type="coiled-coil region" evidence="4">
    <location>
        <begin position="224"/>
        <end position="377"/>
    </location>
</feature>
<dbReference type="GO" id="GO:0005634">
    <property type="term" value="C:nucleus"/>
    <property type="evidence" value="ECO:0007669"/>
    <property type="project" value="TreeGrafter"/>
</dbReference>
<evidence type="ECO:0000259" key="6">
    <source>
        <dbReference type="Pfam" id="PF13476"/>
    </source>
</evidence>
<evidence type="ECO:0000256" key="5">
    <source>
        <dbReference type="SAM" id="MobiDB-lite"/>
    </source>
</evidence>
<dbReference type="AlphaFoldDB" id="A0A150GB90"/>
<evidence type="ECO:0000256" key="1">
    <source>
        <dbReference type="ARBA" id="ARBA00010171"/>
    </source>
</evidence>
<dbReference type="PANTHER" id="PTHR45916:SF1">
    <property type="entry name" value="STRUCTURAL MAINTENANCE OF CHROMOSOMES PROTEIN 5"/>
    <property type="match status" value="1"/>
</dbReference>
<proteinExistence type="inferred from homology"/>
<keyword evidence="3 4" id="KW-0175">Coiled coil</keyword>
<dbReference type="Proteomes" id="UP000075714">
    <property type="component" value="Unassembled WGS sequence"/>
</dbReference>
<dbReference type="EMBL" id="LSYV01000039">
    <property type="protein sequence ID" value="KXZ47043.1"/>
    <property type="molecule type" value="Genomic_DNA"/>
</dbReference>
<organism evidence="7 8">
    <name type="scientific">Gonium pectorale</name>
    <name type="common">Green alga</name>
    <dbReference type="NCBI Taxonomy" id="33097"/>
    <lineage>
        <taxon>Eukaryota</taxon>
        <taxon>Viridiplantae</taxon>
        <taxon>Chlorophyta</taxon>
        <taxon>core chlorophytes</taxon>
        <taxon>Chlorophyceae</taxon>
        <taxon>CS clade</taxon>
        <taxon>Chlamydomonadales</taxon>
        <taxon>Volvocaceae</taxon>
        <taxon>Gonium</taxon>
    </lineage>
</organism>
<evidence type="ECO:0000313" key="8">
    <source>
        <dbReference type="Proteomes" id="UP000075714"/>
    </source>
</evidence>
<feature type="region of interest" description="Disordered" evidence="5">
    <location>
        <begin position="109"/>
        <end position="155"/>
    </location>
</feature>
<evidence type="ECO:0000256" key="2">
    <source>
        <dbReference type="ARBA" id="ARBA00018687"/>
    </source>
</evidence>